<keyword evidence="8" id="KW-0645">Protease</keyword>
<comment type="subcellular location">
    <subcellularLocation>
        <location evidence="1">Membrane</location>
        <topology evidence="1">Single-pass membrane protein</topology>
    </subcellularLocation>
</comment>
<dbReference type="CDD" id="cd03405">
    <property type="entry name" value="SPFH_HflC"/>
    <property type="match status" value="1"/>
</dbReference>
<dbReference type="GO" id="GO:0008233">
    <property type="term" value="F:peptidase activity"/>
    <property type="evidence" value="ECO:0007669"/>
    <property type="project" value="UniProtKB-KW"/>
</dbReference>
<keyword evidence="8" id="KW-0378">Hydrolase</keyword>
<keyword evidence="3" id="KW-0812">Transmembrane</keyword>
<dbReference type="AlphaFoldDB" id="A0A4P9VK27"/>
<sequence length="299" mass="34038">MTPKSLLGLILTFVVVLAGWDSFYIVTQIERAVVLRFGQLVEPDVQPGLHIKAPLIDKVIKFDARLLTLDAPPERFLTQEKKALIVDSYVKWRIKDVGKFYRSTAGSVLQANRLLSQRVESGLRNRVGRLSLQEVVSGKRDELMEELTKVLNTFTEENYGIRVNDLRVKRIDLPPQVSDSVFERMATEREKEAQELRSQGNEQAEITRATADRERRVLLAEAYREAEKTRGEGDAKAAAIYASAYNQDPEFYAFYRSLQAYKASFKDSNGMMILEPDSDFFKYLKNSDRQPTTPVGSSD</sequence>
<dbReference type="NCBIfam" id="TIGR01932">
    <property type="entry name" value="hflC"/>
    <property type="match status" value="1"/>
</dbReference>
<evidence type="ECO:0000259" key="7">
    <source>
        <dbReference type="SMART" id="SM00244"/>
    </source>
</evidence>
<evidence type="ECO:0000256" key="1">
    <source>
        <dbReference type="ARBA" id="ARBA00004167"/>
    </source>
</evidence>
<dbReference type="InterPro" id="IPR001972">
    <property type="entry name" value="Stomatin_HflK_fam"/>
</dbReference>
<keyword evidence="4" id="KW-1133">Transmembrane helix</keyword>
<dbReference type="PIRSF" id="PIRSF005651">
    <property type="entry name" value="HflC"/>
    <property type="match status" value="1"/>
</dbReference>
<dbReference type="GO" id="GO:0006508">
    <property type="term" value="P:proteolysis"/>
    <property type="evidence" value="ECO:0007669"/>
    <property type="project" value="UniProtKB-KW"/>
</dbReference>
<dbReference type="Gene3D" id="3.30.479.30">
    <property type="entry name" value="Band 7 domain"/>
    <property type="match status" value="1"/>
</dbReference>
<dbReference type="PANTHER" id="PTHR42911:SF1">
    <property type="entry name" value="MODULATOR OF FTSH PROTEASE HFLC"/>
    <property type="match status" value="1"/>
</dbReference>
<evidence type="ECO:0000256" key="4">
    <source>
        <dbReference type="ARBA" id="ARBA00022989"/>
    </source>
</evidence>
<comment type="similarity">
    <text evidence="2 6">Belongs to the band 7/mec-2 family. HflC subfamily.</text>
</comment>
<comment type="function">
    <text evidence="6">HflC and HflK could regulate a protease.</text>
</comment>
<dbReference type="PANTHER" id="PTHR42911">
    <property type="entry name" value="MODULATOR OF FTSH PROTEASE HFLC"/>
    <property type="match status" value="1"/>
</dbReference>
<protein>
    <recommendedName>
        <fullName evidence="6">Protein HflC</fullName>
    </recommendedName>
</protein>
<feature type="domain" description="Band 7" evidence="7">
    <location>
        <begin position="21"/>
        <end position="185"/>
    </location>
</feature>
<dbReference type="InterPro" id="IPR001107">
    <property type="entry name" value="Band_7"/>
</dbReference>
<evidence type="ECO:0000313" key="9">
    <source>
        <dbReference type="Proteomes" id="UP000257039"/>
    </source>
</evidence>
<dbReference type="GO" id="GO:0016020">
    <property type="term" value="C:membrane"/>
    <property type="evidence" value="ECO:0007669"/>
    <property type="project" value="UniProtKB-SubCell"/>
</dbReference>
<name>A0A4P9VK27_9GAMM</name>
<dbReference type="Pfam" id="PF01145">
    <property type="entry name" value="Band_7"/>
    <property type="match status" value="1"/>
</dbReference>
<dbReference type="Proteomes" id="UP000257039">
    <property type="component" value="Unassembled WGS sequence"/>
</dbReference>
<dbReference type="InterPro" id="IPR010200">
    <property type="entry name" value="HflC"/>
</dbReference>
<evidence type="ECO:0000256" key="2">
    <source>
        <dbReference type="ARBA" id="ARBA00007862"/>
    </source>
</evidence>
<organism evidence="8 9">
    <name type="scientific">Zooshikella ganghwensis</name>
    <dbReference type="NCBI Taxonomy" id="202772"/>
    <lineage>
        <taxon>Bacteria</taxon>
        <taxon>Pseudomonadati</taxon>
        <taxon>Pseudomonadota</taxon>
        <taxon>Gammaproteobacteria</taxon>
        <taxon>Oceanospirillales</taxon>
        <taxon>Zooshikellaceae</taxon>
        <taxon>Zooshikella</taxon>
    </lineage>
</organism>
<dbReference type="RefSeq" id="WP_094786007.1">
    <property type="nucleotide sequence ID" value="NZ_NDXW01000001.1"/>
</dbReference>
<reference evidence="8 9" key="1">
    <citation type="submission" date="2017-04" db="EMBL/GenBank/DDBJ databases">
        <title>Draft genome sequence of Zooshikella ganghwensis VG4 isolated from Red Sea sediments.</title>
        <authorList>
            <person name="Rehman Z."/>
            <person name="Alam I."/>
            <person name="Kamau A."/>
            <person name="Bajic V."/>
            <person name="Leiknes T."/>
        </authorList>
    </citation>
    <scope>NUCLEOTIDE SEQUENCE [LARGE SCALE GENOMIC DNA]</scope>
    <source>
        <strain evidence="8 9">VG4</strain>
    </source>
</reference>
<comment type="caution">
    <text evidence="8">The sequence shown here is derived from an EMBL/GenBank/DDBJ whole genome shotgun (WGS) entry which is preliminary data.</text>
</comment>
<keyword evidence="5" id="KW-0472">Membrane</keyword>
<dbReference type="SUPFAM" id="SSF117892">
    <property type="entry name" value="Band 7/SPFH domain"/>
    <property type="match status" value="1"/>
</dbReference>
<dbReference type="PRINTS" id="PR00721">
    <property type="entry name" value="STOMATIN"/>
</dbReference>
<evidence type="ECO:0000256" key="3">
    <source>
        <dbReference type="ARBA" id="ARBA00022692"/>
    </source>
</evidence>
<dbReference type="SMART" id="SM00244">
    <property type="entry name" value="PHB"/>
    <property type="match status" value="1"/>
</dbReference>
<evidence type="ECO:0000313" key="8">
    <source>
        <dbReference type="EMBL" id="RDH42510.1"/>
    </source>
</evidence>
<evidence type="ECO:0000256" key="5">
    <source>
        <dbReference type="ARBA" id="ARBA00023136"/>
    </source>
</evidence>
<gene>
    <name evidence="8" type="primary">hflC</name>
    <name evidence="8" type="ORF">B9G39_03085</name>
</gene>
<keyword evidence="9" id="KW-1185">Reference proteome</keyword>
<accession>A0A4P9VK27</accession>
<dbReference type="InterPro" id="IPR036013">
    <property type="entry name" value="Band_7/SPFH_dom_sf"/>
</dbReference>
<proteinExistence type="inferred from homology"/>
<evidence type="ECO:0000256" key="6">
    <source>
        <dbReference type="PIRNR" id="PIRNR005651"/>
    </source>
</evidence>
<dbReference type="EMBL" id="NDXW01000001">
    <property type="protein sequence ID" value="RDH42510.1"/>
    <property type="molecule type" value="Genomic_DNA"/>
</dbReference>